<dbReference type="SUPFAM" id="SSF46689">
    <property type="entry name" value="Homeodomain-like"/>
    <property type="match status" value="1"/>
</dbReference>
<dbReference type="PANTHER" id="PTHR12374">
    <property type="entry name" value="TRANSCRIPTIONAL ADAPTOR 2 ADA2 -RELATED"/>
    <property type="match status" value="1"/>
</dbReference>
<name>A0A9N9D913_9GLOM</name>
<dbReference type="InterPro" id="IPR036388">
    <property type="entry name" value="WH-like_DNA-bd_sf"/>
</dbReference>
<dbReference type="GO" id="GO:0070461">
    <property type="term" value="C:SAGA-type complex"/>
    <property type="evidence" value="ECO:0007669"/>
    <property type="project" value="TreeGrafter"/>
</dbReference>
<dbReference type="PROSITE" id="PS50934">
    <property type="entry name" value="SWIRM"/>
    <property type="match status" value="1"/>
</dbReference>
<dbReference type="GO" id="GO:0005634">
    <property type="term" value="C:nucleus"/>
    <property type="evidence" value="ECO:0007669"/>
    <property type="project" value="TreeGrafter"/>
</dbReference>
<keyword evidence="4" id="KW-1185">Reference proteome</keyword>
<organism evidence="3 4">
    <name type="scientific">Ambispora gerdemannii</name>
    <dbReference type="NCBI Taxonomy" id="144530"/>
    <lineage>
        <taxon>Eukaryota</taxon>
        <taxon>Fungi</taxon>
        <taxon>Fungi incertae sedis</taxon>
        <taxon>Mucoromycota</taxon>
        <taxon>Glomeromycotina</taxon>
        <taxon>Glomeromycetes</taxon>
        <taxon>Archaeosporales</taxon>
        <taxon>Ambisporaceae</taxon>
        <taxon>Ambispora</taxon>
    </lineage>
</organism>
<dbReference type="PANTHER" id="PTHR12374:SF20">
    <property type="entry name" value="TRANSCRIPTIONAL ADAPTER 2-ALPHA"/>
    <property type="match status" value="1"/>
</dbReference>
<evidence type="ECO:0000313" key="3">
    <source>
        <dbReference type="EMBL" id="CAG8626657.1"/>
    </source>
</evidence>
<comment type="caution">
    <text evidence="3">The sequence shown here is derived from an EMBL/GenBank/DDBJ whole genome shotgun (WGS) entry which is preliminary data.</text>
</comment>
<dbReference type="EMBL" id="CAJVPL010003125">
    <property type="protein sequence ID" value="CAG8626657.1"/>
    <property type="molecule type" value="Genomic_DNA"/>
</dbReference>
<dbReference type="GO" id="GO:0006357">
    <property type="term" value="P:regulation of transcription by RNA polymerase II"/>
    <property type="evidence" value="ECO:0007669"/>
    <property type="project" value="TreeGrafter"/>
</dbReference>
<dbReference type="Pfam" id="PF04433">
    <property type="entry name" value="SWIRM"/>
    <property type="match status" value="1"/>
</dbReference>
<feature type="region of interest" description="Disordered" evidence="1">
    <location>
        <begin position="147"/>
        <end position="199"/>
    </location>
</feature>
<evidence type="ECO:0000259" key="2">
    <source>
        <dbReference type="PROSITE" id="PS50934"/>
    </source>
</evidence>
<proteinExistence type="predicted"/>
<gene>
    <name evidence="3" type="ORF">AGERDE_LOCUS10322</name>
</gene>
<dbReference type="GO" id="GO:0003713">
    <property type="term" value="F:transcription coactivator activity"/>
    <property type="evidence" value="ECO:0007669"/>
    <property type="project" value="TreeGrafter"/>
</dbReference>
<dbReference type="GO" id="GO:0006338">
    <property type="term" value="P:chromatin remodeling"/>
    <property type="evidence" value="ECO:0007669"/>
    <property type="project" value="TreeGrafter"/>
</dbReference>
<feature type="compositionally biased region" description="Polar residues" evidence="1">
    <location>
        <begin position="182"/>
        <end position="191"/>
    </location>
</feature>
<protein>
    <submittedName>
        <fullName evidence="3">12662_t:CDS:1</fullName>
    </submittedName>
</protein>
<dbReference type="OrthoDB" id="5598695at2759"/>
<evidence type="ECO:0000313" key="4">
    <source>
        <dbReference type="Proteomes" id="UP000789831"/>
    </source>
</evidence>
<feature type="domain" description="SWIRM" evidence="2">
    <location>
        <begin position="224"/>
        <end position="313"/>
    </location>
</feature>
<dbReference type="InterPro" id="IPR007526">
    <property type="entry name" value="SWIRM"/>
</dbReference>
<dbReference type="AlphaFoldDB" id="A0A9N9D913"/>
<accession>A0A9N9D913</accession>
<dbReference type="Gene3D" id="1.10.10.10">
    <property type="entry name" value="Winged helix-like DNA-binding domain superfamily/Winged helix DNA-binding domain"/>
    <property type="match status" value="1"/>
</dbReference>
<sequence>MENKHKKLTQRFLLSDAPSSIQLTTTSNFSNNNQENKMLESSTIITPPLTPPNISIANEQTTTSSATSLPIRRKVSRRKNPYPIRSPEKSSEGITFNISIYEEYQRNPASFYESAQRTTIEDNIPSISSRWPTSDSDSDENHIIYSSISNSNISSQRGKRAKTSQTQRTRRNRALGRVIGANGTNGDSTTIRIPPPLPPQEWRTLREKLESLELDNSVLEGDLPAISWKGPPMQITNLPHYDYLQPTEATLASTLRLTPAQYLTSKSSIISAARRYAKRVMPFRKSDAQRLLRIDVNKSSKLWEFFRDIGWFD</sequence>
<reference evidence="3" key="1">
    <citation type="submission" date="2021-06" db="EMBL/GenBank/DDBJ databases">
        <authorList>
            <person name="Kallberg Y."/>
            <person name="Tangrot J."/>
            <person name="Rosling A."/>
        </authorList>
    </citation>
    <scope>NUCLEOTIDE SEQUENCE</scope>
    <source>
        <strain evidence="3">MT106</strain>
    </source>
</reference>
<dbReference type="InterPro" id="IPR009057">
    <property type="entry name" value="Homeodomain-like_sf"/>
</dbReference>
<feature type="compositionally biased region" description="Basic residues" evidence="1">
    <location>
        <begin position="157"/>
        <end position="174"/>
    </location>
</feature>
<dbReference type="FunFam" id="1.10.10.10:FF:000087">
    <property type="entry name" value="Transcriptional adapter 2"/>
    <property type="match status" value="1"/>
</dbReference>
<dbReference type="GO" id="GO:0003682">
    <property type="term" value="F:chromatin binding"/>
    <property type="evidence" value="ECO:0007669"/>
    <property type="project" value="TreeGrafter"/>
</dbReference>
<dbReference type="Proteomes" id="UP000789831">
    <property type="component" value="Unassembled WGS sequence"/>
</dbReference>
<evidence type="ECO:0000256" key="1">
    <source>
        <dbReference type="SAM" id="MobiDB-lite"/>
    </source>
</evidence>